<proteinExistence type="predicted"/>
<accession>K1SC09</accession>
<dbReference type="InterPro" id="IPR013189">
    <property type="entry name" value="Glyco_hydro_32_C"/>
</dbReference>
<name>K1SC09_9ZZZZ</name>
<feature type="non-terminal residue" evidence="2">
    <location>
        <position position="1"/>
    </location>
</feature>
<protein>
    <recommendedName>
        <fullName evidence="1">Glycosyl hydrolase family 32 C-terminal domain-containing protein</fullName>
    </recommendedName>
</protein>
<dbReference type="AlphaFoldDB" id="K1SC09"/>
<feature type="domain" description="Glycosyl hydrolase family 32 C-terminal" evidence="1">
    <location>
        <begin position="2"/>
        <end position="40"/>
    </location>
</feature>
<comment type="caution">
    <text evidence="2">The sequence shown here is derived from an EMBL/GenBank/DDBJ whole genome shotgun (WGS) entry which is preliminary data.</text>
</comment>
<organism evidence="2">
    <name type="scientific">human gut metagenome</name>
    <dbReference type="NCBI Taxonomy" id="408170"/>
    <lineage>
        <taxon>unclassified sequences</taxon>
        <taxon>metagenomes</taxon>
        <taxon>organismal metagenomes</taxon>
    </lineage>
</organism>
<dbReference type="InterPro" id="IPR013320">
    <property type="entry name" value="ConA-like_dom_sf"/>
</dbReference>
<sequence length="48" mass="5708">CFERDGRFVITDYIFPSVPYDRIEFFAENGRCRITDFAVYPLIVPETK</sequence>
<reference evidence="2" key="1">
    <citation type="journal article" date="2013" name="Environ. Microbiol.">
        <title>Microbiota from the distal guts of lean and obese adolescents exhibit partial functional redundancy besides clear differences in community structure.</title>
        <authorList>
            <person name="Ferrer M."/>
            <person name="Ruiz A."/>
            <person name="Lanza F."/>
            <person name="Haange S.B."/>
            <person name="Oberbach A."/>
            <person name="Till H."/>
            <person name="Bargiela R."/>
            <person name="Campoy C."/>
            <person name="Segura M.T."/>
            <person name="Richter M."/>
            <person name="von Bergen M."/>
            <person name="Seifert J."/>
            <person name="Suarez A."/>
        </authorList>
    </citation>
    <scope>NUCLEOTIDE SEQUENCE</scope>
</reference>
<evidence type="ECO:0000259" key="1">
    <source>
        <dbReference type="Pfam" id="PF08244"/>
    </source>
</evidence>
<dbReference type="SUPFAM" id="SSF49899">
    <property type="entry name" value="Concanavalin A-like lectins/glucanases"/>
    <property type="match status" value="1"/>
</dbReference>
<dbReference type="Gene3D" id="2.60.120.560">
    <property type="entry name" value="Exo-inulinase, domain 1"/>
    <property type="match status" value="1"/>
</dbReference>
<evidence type="ECO:0000313" key="2">
    <source>
        <dbReference type="EMBL" id="EKC51260.1"/>
    </source>
</evidence>
<gene>
    <name evidence="2" type="ORF">LEA_17497</name>
</gene>
<dbReference type="Pfam" id="PF08244">
    <property type="entry name" value="Glyco_hydro_32C"/>
    <property type="match status" value="1"/>
</dbReference>
<dbReference type="EMBL" id="AJWY01011977">
    <property type="protein sequence ID" value="EKC51260.1"/>
    <property type="molecule type" value="Genomic_DNA"/>
</dbReference>